<dbReference type="CDD" id="cd01310">
    <property type="entry name" value="TatD_DNAse"/>
    <property type="match status" value="1"/>
</dbReference>
<dbReference type="PROSITE" id="PS01090">
    <property type="entry name" value="TATD_2"/>
    <property type="match status" value="1"/>
</dbReference>
<evidence type="ECO:0000256" key="3">
    <source>
        <dbReference type="SAM" id="MobiDB-lite"/>
    </source>
</evidence>
<evidence type="ECO:0000256" key="1">
    <source>
        <dbReference type="ARBA" id="ARBA00009275"/>
    </source>
</evidence>
<feature type="compositionally biased region" description="Polar residues" evidence="3">
    <location>
        <begin position="108"/>
        <end position="121"/>
    </location>
</feature>
<reference evidence="4 5" key="1">
    <citation type="submission" date="2020-02" db="EMBL/GenBank/DDBJ databases">
        <title>A chromosome-scale genome assembly of the black bullhead catfish (Ameiurus melas).</title>
        <authorList>
            <person name="Wen M."/>
            <person name="Zham M."/>
            <person name="Cabau C."/>
            <person name="Klopp C."/>
            <person name="Donnadieu C."/>
            <person name="Roques C."/>
            <person name="Bouchez O."/>
            <person name="Lampietro C."/>
            <person name="Jouanno E."/>
            <person name="Herpin A."/>
            <person name="Louis A."/>
            <person name="Berthelot C."/>
            <person name="Parey E."/>
            <person name="Roest-Crollius H."/>
            <person name="Braasch I."/>
            <person name="Postlethwait J."/>
            <person name="Robinson-Rechavi M."/>
            <person name="Echchiki A."/>
            <person name="Begum T."/>
            <person name="Montfort J."/>
            <person name="Schartl M."/>
            <person name="Bobe J."/>
            <person name="Guiguen Y."/>
        </authorList>
    </citation>
    <scope>NUCLEOTIDE SEQUENCE [LARGE SCALE GENOMIC DNA]</scope>
    <source>
        <strain evidence="4">M_S1</strain>
        <tissue evidence="4">Blood</tissue>
    </source>
</reference>
<evidence type="ECO:0000256" key="2">
    <source>
        <dbReference type="ARBA" id="ARBA00022801"/>
    </source>
</evidence>
<gene>
    <name evidence="4" type="ORF">AMELA_G00186010</name>
</gene>
<comment type="caution">
    <text evidence="4">The sequence shown here is derived from an EMBL/GenBank/DDBJ whole genome shotgun (WGS) entry which is preliminary data.</text>
</comment>
<dbReference type="PANTHER" id="PTHR46363">
    <property type="entry name" value="DEOXYRIBONUCLEASE TATDN2-RELATED"/>
    <property type="match status" value="1"/>
</dbReference>
<feature type="region of interest" description="Disordered" evidence="3">
    <location>
        <begin position="218"/>
        <end position="237"/>
    </location>
</feature>
<name>A0A7J6A7N3_AMEME</name>
<dbReference type="PROSITE" id="PS01137">
    <property type="entry name" value="TATD_1"/>
    <property type="match status" value="1"/>
</dbReference>
<dbReference type="GO" id="GO:0016788">
    <property type="term" value="F:hydrolase activity, acting on ester bonds"/>
    <property type="evidence" value="ECO:0007669"/>
    <property type="project" value="InterPro"/>
</dbReference>
<sequence>MTDDRTKVKFHRLRTAFVSPTKFQKDDVGSAQPTRWGDEASDESPGVSSPSLNTSSSSEGLGELENIQLGTPQGKRVTPSPTPSTRKTHRLSSRPCRLFTDAKDAESEGQSPLQSPSSTAGENRKHRTPEEGSKVIYLRALSAALGNRPRKSSHSEDGTKKPCPWKARTETLAVEPSPERKRSSSSFSEDTAPACVRSEERTHTPYVFLDTVEEENAGVTHTRSVVPKGSDSPDWSDVEDPVKLEDERVEPNIGEALPLLEYIPPPAVTQTPRTSFGTSRIDLPHQPTASYWSMWMEADSAANGSAHPPGKPVVALGRDPSPKQPIGQSPSSSASCSPSPSELCVSSPLFRHRSSCAHLRYGLTTPLTDDPIIRRRSAGSEPLWLSDSDSPGFIDTHCHLDMLYGKLGFYRSFWSFREKYSRSFPAEFRGCIADFCNPRITQKEAIWERLIEEEFVWGAFGCHPHFAKEYNSVHEQSIMRAMRHPKTVAFGEIGLDYSHKNTANPSTQKEVFERQLRLAVSLGKPVVLHCRNADDDLLDIMKKCVPRDYKLHRHCFTNRYSVIEPFLSEFSNLCVGFTALVTNPNAAEARDAVRKIPLDRILLETDAPYFRPRQVSPSVCRFSHPGMGIHTLQEISVLKGELFSTVLQTVRQNTTHIYGL</sequence>
<keyword evidence="2" id="KW-0378">Hydrolase</keyword>
<dbReference type="Gene3D" id="3.20.20.140">
    <property type="entry name" value="Metal-dependent hydrolases"/>
    <property type="match status" value="1"/>
</dbReference>
<feature type="compositionally biased region" description="Low complexity" evidence="3">
    <location>
        <begin position="329"/>
        <end position="340"/>
    </location>
</feature>
<accession>A0A7J6A7N3</accession>
<dbReference type="Proteomes" id="UP000593565">
    <property type="component" value="Unassembled WGS sequence"/>
</dbReference>
<dbReference type="PROSITE" id="PS01091">
    <property type="entry name" value="TATD_3"/>
    <property type="match status" value="1"/>
</dbReference>
<organism evidence="4 5">
    <name type="scientific">Ameiurus melas</name>
    <name type="common">Black bullhead</name>
    <name type="synonym">Silurus melas</name>
    <dbReference type="NCBI Taxonomy" id="219545"/>
    <lineage>
        <taxon>Eukaryota</taxon>
        <taxon>Metazoa</taxon>
        <taxon>Chordata</taxon>
        <taxon>Craniata</taxon>
        <taxon>Vertebrata</taxon>
        <taxon>Euteleostomi</taxon>
        <taxon>Actinopterygii</taxon>
        <taxon>Neopterygii</taxon>
        <taxon>Teleostei</taxon>
        <taxon>Ostariophysi</taxon>
        <taxon>Siluriformes</taxon>
        <taxon>Ictaluridae</taxon>
        <taxon>Ameiurus</taxon>
    </lineage>
</organism>
<dbReference type="Pfam" id="PF01026">
    <property type="entry name" value="TatD_DNase"/>
    <property type="match status" value="1"/>
</dbReference>
<dbReference type="InterPro" id="IPR032466">
    <property type="entry name" value="Metal_Hydrolase"/>
</dbReference>
<dbReference type="EMBL" id="JAAGNN010000016">
    <property type="protein sequence ID" value="KAF4078842.1"/>
    <property type="molecule type" value="Genomic_DNA"/>
</dbReference>
<dbReference type="InterPro" id="IPR018228">
    <property type="entry name" value="DNase_TatD-rel_CS"/>
</dbReference>
<dbReference type="FunFam" id="3.20.20.140:FF:000027">
    <property type="entry name" value="putative deoxyribonuclease TATDN2"/>
    <property type="match status" value="1"/>
</dbReference>
<feature type="compositionally biased region" description="Low complexity" evidence="3">
    <location>
        <begin position="44"/>
        <end position="66"/>
    </location>
</feature>
<feature type="region of interest" description="Disordered" evidence="3">
    <location>
        <begin position="301"/>
        <end position="340"/>
    </location>
</feature>
<comment type="similarity">
    <text evidence="1">Belongs to the metallo-dependent hydrolases superfamily. TatD-type hydrolase family.</text>
</comment>
<evidence type="ECO:0000313" key="5">
    <source>
        <dbReference type="Proteomes" id="UP000593565"/>
    </source>
</evidence>
<dbReference type="SUPFAM" id="SSF51556">
    <property type="entry name" value="Metallo-dependent hydrolases"/>
    <property type="match status" value="1"/>
</dbReference>
<evidence type="ECO:0000313" key="4">
    <source>
        <dbReference type="EMBL" id="KAF4078842.1"/>
    </source>
</evidence>
<protein>
    <submittedName>
        <fullName evidence="4">Uncharacterized protein</fullName>
    </submittedName>
</protein>
<proteinExistence type="inferred from homology"/>
<keyword evidence="5" id="KW-1185">Reference proteome</keyword>
<feature type="region of interest" description="Disordered" evidence="3">
    <location>
        <begin position="19"/>
        <end position="199"/>
    </location>
</feature>
<dbReference type="PANTHER" id="PTHR46363:SF1">
    <property type="entry name" value="DEOXYRIBONUCLEASE TATDN2-RELATED"/>
    <property type="match status" value="1"/>
</dbReference>
<dbReference type="InterPro" id="IPR001130">
    <property type="entry name" value="TatD-like"/>
</dbReference>
<dbReference type="AlphaFoldDB" id="A0A7J6A7N3"/>